<accession>A0ABQ5Z6N9</accession>
<keyword evidence="4" id="KW-1185">Reference proteome</keyword>
<reference evidence="4" key="1">
    <citation type="journal article" date="2019" name="Int. J. Syst. Evol. Microbiol.">
        <title>The Global Catalogue of Microorganisms (GCM) 10K type strain sequencing project: providing services to taxonomists for standard genome sequencing and annotation.</title>
        <authorList>
            <consortium name="The Broad Institute Genomics Platform"/>
            <consortium name="The Broad Institute Genome Sequencing Center for Infectious Disease"/>
            <person name="Wu L."/>
            <person name="Ma J."/>
        </authorList>
    </citation>
    <scope>NUCLEOTIDE SEQUENCE [LARGE SCALE GENOMIC DNA]</scope>
    <source>
        <strain evidence="4">NBRC 102146</strain>
    </source>
</reference>
<sequence>MTLEALIAAYGLPVVLLGAALEGETAALLAGMAAHRGWLPLPSVMAALALGSFLSDQGLFLAGRRLGRSARVQGWLAKPAARRAVDLLERRPRVFLLGFRFLWGLRTVSPLVIGASKVPARLYLLCNILAASLWGVLFASLGYIFGAGITRAFGRIEHAEHLLLWAIPIALLIGLGHWLARRRNS</sequence>
<feature type="transmembrane region" description="Helical" evidence="1">
    <location>
        <begin position="162"/>
        <end position="180"/>
    </location>
</feature>
<dbReference type="PANTHER" id="PTHR42709">
    <property type="entry name" value="ALKALINE PHOSPHATASE LIKE PROTEIN"/>
    <property type="match status" value="1"/>
</dbReference>
<feature type="transmembrane region" description="Helical" evidence="1">
    <location>
        <begin position="44"/>
        <end position="63"/>
    </location>
</feature>
<dbReference type="PANTHER" id="PTHR42709:SF2">
    <property type="entry name" value="INNER MEMBRANE PROTEIN YOHD"/>
    <property type="match status" value="1"/>
</dbReference>
<organism evidence="3 4">
    <name type="scientific">Sphingomonas astaxanthinifaciens DSM 22298</name>
    <dbReference type="NCBI Taxonomy" id="1123267"/>
    <lineage>
        <taxon>Bacteria</taxon>
        <taxon>Pseudomonadati</taxon>
        <taxon>Pseudomonadota</taxon>
        <taxon>Alphaproteobacteria</taxon>
        <taxon>Sphingomonadales</taxon>
        <taxon>Sphingomonadaceae</taxon>
        <taxon>Sphingomonas</taxon>
    </lineage>
</organism>
<evidence type="ECO:0000259" key="2">
    <source>
        <dbReference type="Pfam" id="PF09335"/>
    </source>
</evidence>
<dbReference type="Pfam" id="PF09335">
    <property type="entry name" value="VTT_dom"/>
    <property type="match status" value="1"/>
</dbReference>
<dbReference type="EMBL" id="BSOO01000026">
    <property type="protein sequence ID" value="GLR48449.1"/>
    <property type="molecule type" value="Genomic_DNA"/>
</dbReference>
<dbReference type="InterPro" id="IPR051311">
    <property type="entry name" value="DedA_domain"/>
</dbReference>
<proteinExistence type="predicted"/>
<dbReference type="InterPro" id="IPR032816">
    <property type="entry name" value="VTT_dom"/>
</dbReference>
<evidence type="ECO:0000313" key="3">
    <source>
        <dbReference type="EMBL" id="GLR48449.1"/>
    </source>
</evidence>
<gene>
    <name evidence="3" type="ORF">GCM10007925_21650</name>
</gene>
<feature type="domain" description="VTT" evidence="2">
    <location>
        <begin position="23"/>
        <end position="143"/>
    </location>
</feature>
<keyword evidence="1" id="KW-0472">Membrane</keyword>
<evidence type="ECO:0000313" key="4">
    <source>
        <dbReference type="Proteomes" id="UP001156703"/>
    </source>
</evidence>
<dbReference type="Proteomes" id="UP001156703">
    <property type="component" value="Unassembled WGS sequence"/>
</dbReference>
<keyword evidence="1" id="KW-1133">Transmembrane helix</keyword>
<keyword evidence="1" id="KW-0812">Transmembrane</keyword>
<dbReference type="RefSeq" id="WP_029940656.1">
    <property type="nucleotide sequence ID" value="NZ_BSOO01000026.1"/>
</dbReference>
<evidence type="ECO:0000256" key="1">
    <source>
        <dbReference type="SAM" id="Phobius"/>
    </source>
</evidence>
<protein>
    <submittedName>
        <fullName evidence="3">Membrane protein</fullName>
    </submittedName>
</protein>
<comment type="caution">
    <text evidence="3">The sequence shown here is derived from an EMBL/GenBank/DDBJ whole genome shotgun (WGS) entry which is preliminary data.</text>
</comment>
<feature type="transmembrane region" description="Helical" evidence="1">
    <location>
        <begin position="122"/>
        <end position="150"/>
    </location>
</feature>
<name>A0ABQ5Z6N9_9SPHN</name>